<reference evidence="1 2" key="1">
    <citation type="submission" date="2019-04" db="EMBL/GenBank/DDBJ databases">
        <title>Novel bacteriophages capable of disrupting biofilms from clinical strains of Aeromonas hydrophila with intrinsic antibiotic resistance.</title>
        <authorList>
            <person name="Kabwe M."/>
            <person name="Brown T.L."/>
            <person name="Speirs L."/>
            <person name="Ku H."/>
            <person name="Leach M."/>
            <person name="Chan H.T."/>
            <person name="Petrovski S."/>
            <person name="Lock P."/>
            <person name="Tucci J."/>
        </authorList>
    </citation>
    <scope>NUCLEOTIDE SEQUENCE [LARGE SCALE GENOMIC DNA]</scope>
</reference>
<dbReference type="Proteomes" id="UP000316756">
    <property type="component" value="Segment"/>
</dbReference>
<name>A0A513ZZ49_9CAUD</name>
<proteinExistence type="predicted"/>
<dbReference type="EMBL" id="MK838107">
    <property type="protein sequence ID" value="QDH46276.1"/>
    <property type="molecule type" value="Genomic_DNA"/>
</dbReference>
<evidence type="ECO:0000313" key="2">
    <source>
        <dbReference type="Proteomes" id="UP000316756"/>
    </source>
</evidence>
<organism evidence="1 2">
    <name type="scientific">Aeromonas phage LAh1</name>
    <dbReference type="NCBI Taxonomy" id="2591024"/>
    <lineage>
        <taxon>Viruses</taxon>
        <taxon>Duplodnaviria</taxon>
        <taxon>Heunggongvirae</taxon>
        <taxon>Uroviricota</taxon>
        <taxon>Caudoviricetes</taxon>
        <taxon>Autographivirales</taxon>
        <taxon>Autonotataviridae</taxon>
        <taxon>Melnykvirinae</taxon>
        <taxon>Ahphunavirus</taxon>
        <taxon>Ahphunavirus LAh1</taxon>
    </lineage>
</organism>
<accession>A0A513ZZ49</accession>
<protein>
    <submittedName>
        <fullName evidence="1">Uncharacterized protein</fullName>
    </submittedName>
</protein>
<sequence length="85" mass="9656">MTEAEVVKKVRIFEVGDLFIFRIKKRDCCYDVGDFLIIRDGKHRIGFGLETRRTITGACGASSCDADFLNELLDKGYITYEGNLK</sequence>
<keyword evidence="2" id="KW-1185">Reference proteome</keyword>
<evidence type="ECO:0000313" key="1">
    <source>
        <dbReference type="EMBL" id="QDH46276.1"/>
    </source>
</evidence>
<gene>
    <name evidence="1" type="ORF">LAh1_27</name>
</gene>